<reference evidence="2" key="1">
    <citation type="submission" date="2016-10" db="EMBL/GenBank/DDBJ databases">
        <authorList>
            <person name="Varghese N."/>
            <person name="Submissions S."/>
        </authorList>
    </citation>
    <scope>NUCLEOTIDE SEQUENCE [LARGE SCALE GENOMIC DNA]</scope>
    <source>
        <strain evidence="2">CGMCC 4.6825</strain>
    </source>
</reference>
<sequence length="51" mass="5741">MNGKVCFRCRCCCHGVLNWRSWRSVEVSGLHATGAPGTGGETLKWRMWLVC</sequence>
<evidence type="ECO:0000313" key="2">
    <source>
        <dbReference type="Proteomes" id="UP000182841"/>
    </source>
</evidence>
<dbReference type="AlphaFoldDB" id="A0A1H9UW04"/>
<evidence type="ECO:0000313" key="1">
    <source>
        <dbReference type="EMBL" id="SES13314.1"/>
    </source>
</evidence>
<proteinExistence type="predicted"/>
<dbReference type="EMBL" id="FOGO01000009">
    <property type="protein sequence ID" value="SES13314.1"/>
    <property type="molecule type" value="Genomic_DNA"/>
</dbReference>
<name>A0A1H9UW04_9ACTN</name>
<keyword evidence="2" id="KW-1185">Reference proteome</keyword>
<organism evidence="1 2">
    <name type="scientific">Streptomyces qinglanensis</name>
    <dbReference type="NCBI Taxonomy" id="943816"/>
    <lineage>
        <taxon>Bacteria</taxon>
        <taxon>Bacillati</taxon>
        <taxon>Actinomycetota</taxon>
        <taxon>Actinomycetes</taxon>
        <taxon>Kitasatosporales</taxon>
        <taxon>Streptomycetaceae</taxon>
        <taxon>Streptomyces</taxon>
    </lineage>
</organism>
<accession>A0A1H9UW04</accession>
<protein>
    <submittedName>
        <fullName evidence="1">Uncharacterized protein</fullName>
    </submittedName>
</protein>
<dbReference type="Proteomes" id="UP000182841">
    <property type="component" value="Unassembled WGS sequence"/>
</dbReference>
<gene>
    <name evidence="1" type="ORF">SAMN05421870_109183</name>
</gene>